<feature type="transmembrane region" description="Helical" evidence="1">
    <location>
        <begin position="118"/>
        <end position="137"/>
    </location>
</feature>
<reference evidence="2" key="1">
    <citation type="journal article" date="2024" name="Environ. Microbiol. Rep.">
        <title>Hiding in plain sight: The discovery of complete genomes of 11 hypothetical spindle-shaped viruses that putatively infect mesophilic ammonia-oxidizing archaea.</title>
        <authorList>
            <person name="Ni Y."/>
            <person name="Xu T."/>
            <person name="Yan S."/>
            <person name="Chen L."/>
            <person name="Wang Y."/>
        </authorList>
    </citation>
    <scope>NUCLEOTIDE SEQUENCE</scope>
    <source>
        <strain evidence="2">NMC1</strain>
    </source>
</reference>
<feature type="transmembrane region" description="Helical" evidence="1">
    <location>
        <begin position="94"/>
        <end position="112"/>
    </location>
</feature>
<keyword evidence="1" id="KW-0472">Membrane</keyword>
<sequence length="142" mass="15901">MTVYLYVLLAIIAVSFASNEVYAQAQTVVITGDENLQPCFMNMTAGAQMWENCGASDDYLDFALAPFEYITGGYFSMILVTIFVIMSYIKYHTVLYPMLIGLLFLPISYTFFPDTFLVYALALLAVGVGGSLTYMLLWRGRN</sequence>
<organism evidence="2">
    <name type="scientific">Nitrosopumilaceae spindle-shaped virus</name>
    <dbReference type="NCBI Taxonomy" id="3065433"/>
    <lineage>
        <taxon>Viruses</taxon>
    </lineage>
</organism>
<proteinExistence type="predicted"/>
<accession>A0AAT9J7G5</accession>
<reference evidence="2" key="2">
    <citation type="submission" date="2024-03" db="EMBL/GenBank/DDBJ databases">
        <authorList>
            <person name="Ni Y."/>
            <person name="Xu T."/>
            <person name="Yan S."/>
            <person name="Chen L."/>
            <person name="Wang Y."/>
        </authorList>
    </citation>
    <scope>NUCLEOTIDE SEQUENCE</scope>
    <source>
        <strain evidence="2">NMC1</strain>
    </source>
</reference>
<keyword evidence="1" id="KW-1133">Transmembrane helix</keyword>
<evidence type="ECO:0000313" key="2">
    <source>
        <dbReference type="EMBL" id="DBA52071.1"/>
    </source>
</evidence>
<dbReference type="EMBL" id="BK067789">
    <property type="protein sequence ID" value="DBA52071.1"/>
    <property type="molecule type" value="Genomic_DNA"/>
</dbReference>
<evidence type="ECO:0000256" key="1">
    <source>
        <dbReference type="SAM" id="Phobius"/>
    </source>
</evidence>
<feature type="transmembrane region" description="Helical" evidence="1">
    <location>
        <begin position="69"/>
        <end position="89"/>
    </location>
</feature>
<name>A0AAT9J7G5_9VIRU</name>
<keyword evidence="1" id="KW-0812">Transmembrane</keyword>
<protein>
    <submittedName>
        <fullName evidence="2">ORF32</fullName>
    </submittedName>
</protein>